<dbReference type="EnsemblMetazoa" id="XM_008184680.3">
    <property type="protein sequence ID" value="XP_008182902.1"/>
    <property type="gene ID" value="LOC103309387"/>
</dbReference>
<evidence type="ECO:0000313" key="1">
    <source>
        <dbReference type="EnsemblMetazoa" id="XP_008182902.1"/>
    </source>
</evidence>
<proteinExistence type="predicted"/>
<dbReference type="GeneID" id="103309387"/>
<reference evidence="2" key="1">
    <citation type="submission" date="2010-06" db="EMBL/GenBank/DDBJ databases">
        <authorList>
            <person name="Jiang H."/>
            <person name="Abraham K."/>
            <person name="Ali S."/>
            <person name="Alsbrooks S.L."/>
            <person name="Anim B.N."/>
            <person name="Anosike U.S."/>
            <person name="Attaway T."/>
            <person name="Bandaranaike D.P."/>
            <person name="Battles P.K."/>
            <person name="Bell S.N."/>
            <person name="Bell A.V."/>
            <person name="Beltran B."/>
            <person name="Bickham C."/>
            <person name="Bustamante Y."/>
            <person name="Caleb T."/>
            <person name="Canada A."/>
            <person name="Cardenas V."/>
            <person name="Carter K."/>
            <person name="Chacko J."/>
            <person name="Chandrabose M.N."/>
            <person name="Chavez D."/>
            <person name="Chavez A."/>
            <person name="Chen L."/>
            <person name="Chu H.-S."/>
            <person name="Claassen K.J."/>
            <person name="Cockrell R."/>
            <person name="Collins M."/>
            <person name="Cooper J.A."/>
            <person name="Cree A."/>
            <person name="Curry S.M."/>
            <person name="Da Y."/>
            <person name="Dao M.D."/>
            <person name="Das B."/>
            <person name="Davila M.-L."/>
            <person name="Davy-Carroll L."/>
            <person name="Denson S."/>
            <person name="Dinh H."/>
            <person name="Ebong V.E."/>
            <person name="Edwards J.R."/>
            <person name="Egan A."/>
            <person name="El-Daye J."/>
            <person name="Escobedo L."/>
            <person name="Fernandez S."/>
            <person name="Fernando P.R."/>
            <person name="Flagg N."/>
            <person name="Forbes L.D."/>
            <person name="Fowler R.G."/>
            <person name="Fu Q."/>
            <person name="Gabisi R.A."/>
            <person name="Ganer J."/>
            <person name="Garbino Pronczuk A."/>
            <person name="Garcia R.M."/>
            <person name="Garner T."/>
            <person name="Garrett T.E."/>
            <person name="Gonzalez D.A."/>
            <person name="Hamid H."/>
            <person name="Hawkins E.S."/>
            <person name="Hirani K."/>
            <person name="Hogues M.E."/>
            <person name="Hollins B."/>
            <person name="Hsiao C.-H."/>
            <person name="Jabil R."/>
            <person name="James M.L."/>
            <person name="Jhangiani S.N."/>
            <person name="Johnson B."/>
            <person name="Johnson Q."/>
            <person name="Joshi V."/>
            <person name="Kalu J.B."/>
            <person name="Kam C."/>
            <person name="Kashfia A."/>
            <person name="Keebler J."/>
            <person name="Kisamo H."/>
            <person name="Kovar C.L."/>
            <person name="Lago L.A."/>
            <person name="Lai C.-Y."/>
            <person name="Laidlaw J."/>
            <person name="Lara F."/>
            <person name="Le T.-K."/>
            <person name="Lee S.L."/>
            <person name="Legall F.H."/>
            <person name="Lemon S.J."/>
            <person name="Lewis L.R."/>
            <person name="Li B."/>
            <person name="Liu Y."/>
            <person name="Liu Y.-S."/>
            <person name="Lopez J."/>
            <person name="Lozado R.J."/>
            <person name="Lu J."/>
            <person name="Madu R.C."/>
            <person name="Maheshwari M."/>
            <person name="Maheshwari R."/>
            <person name="Malloy K."/>
            <person name="Martinez E."/>
            <person name="Mathew T."/>
            <person name="Mercado I.C."/>
            <person name="Mercado C."/>
            <person name="Meyer B."/>
            <person name="Montgomery K."/>
            <person name="Morgan M.B."/>
            <person name="Munidasa M."/>
            <person name="Nazareth L.V."/>
            <person name="Nelson J."/>
            <person name="Ng B.M."/>
            <person name="Nguyen N.B."/>
            <person name="Nguyen P.Q."/>
            <person name="Nguyen T."/>
            <person name="Obregon M."/>
            <person name="Okwuonu G.O."/>
            <person name="Onwere C.G."/>
            <person name="Orozco G."/>
            <person name="Parra A."/>
            <person name="Patel S."/>
            <person name="Patil S."/>
            <person name="Perez A."/>
            <person name="Perez Y."/>
            <person name="Pham C."/>
            <person name="Primus E.L."/>
            <person name="Pu L.-L."/>
            <person name="Puazo M."/>
            <person name="Qin X."/>
            <person name="Quiroz J.B."/>
            <person name="Reese J."/>
            <person name="Richards S."/>
            <person name="Rives C.M."/>
            <person name="Robberts R."/>
            <person name="Ruiz S.J."/>
            <person name="Ruiz M.J."/>
            <person name="Santibanez J."/>
            <person name="Schneider B.W."/>
            <person name="Sisson I."/>
            <person name="Smith M."/>
            <person name="Sodergren E."/>
            <person name="Song X.-Z."/>
            <person name="Song B.B."/>
            <person name="Summersgill H."/>
            <person name="Thelus R."/>
            <person name="Thornton R.D."/>
            <person name="Trejos Z.Y."/>
            <person name="Usmani K."/>
            <person name="Vattathil S."/>
            <person name="Villasana D."/>
            <person name="Walker D.L."/>
            <person name="Wang S."/>
            <person name="Wang K."/>
            <person name="White C.S."/>
            <person name="Williams A.C."/>
            <person name="Williamson J."/>
            <person name="Wilson K."/>
            <person name="Woghiren I.O."/>
            <person name="Woodworth J.R."/>
            <person name="Worley K.C."/>
            <person name="Wright R.A."/>
            <person name="Wu W."/>
            <person name="Young L."/>
            <person name="Zhang L."/>
            <person name="Zhang J."/>
            <person name="Zhu Y."/>
            <person name="Muzny D.M."/>
            <person name="Weinstock G."/>
            <person name="Gibbs R.A."/>
        </authorList>
    </citation>
    <scope>NUCLEOTIDE SEQUENCE [LARGE SCALE GENOMIC DNA]</scope>
    <source>
        <strain evidence="2">LSR1</strain>
    </source>
</reference>
<dbReference type="AlphaFoldDB" id="A0A8R2B5R4"/>
<keyword evidence="2" id="KW-1185">Reference proteome</keyword>
<dbReference type="RefSeq" id="XP_008182902.1">
    <property type="nucleotide sequence ID" value="XM_008184680.2"/>
</dbReference>
<evidence type="ECO:0000313" key="2">
    <source>
        <dbReference type="Proteomes" id="UP000007819"/>
    </source>
</evidence>
<organism evidence="1 2">
    <name type="scientific">Acyrthosiphon pisum</name>
    <name type="common">Pea aphid</name>
    <dbReference type="NCBI Taxonomy" id="7029"/>
    <lineage>
        <taxon>Eukaryota</taxon>
        <taxon>Metazoa</taxon>
        <taxon>Ecdysozoa</taxon>
        <taxon>Arthropoda</taxon>
        <taxon>Hexapoda</taxon>
        <taxon>Insecta</taxon>
        <taxon>Pterygota</taxon>
        <taxon>Neoptera</taxon>
        <taxon>Paraneoptera</taxon>
        <taxon>Hemiptera</taxon>
        <taxon>Sternorrhyncha</taxon>
        <taxon>Aphidomorpha</taxon>
        <taxon>Aphidoidea</taxon>
        <taxon>Aphididae</taxon>
        <taxon>Macrosiphini</taxon>
        <taxon>Acyrthosiphon</taxon>
    </lineage>
</organism>
<dbReference type="KEGG" id="api:103309387"/>
<dbReference type="Proteomes" id="UP000007819">
    <property type="component" value="Chromosome A3"/>
</dbReference>
<name>A0A8R2B5R4_ACYPI</name>
<protein>
    <submittedName>
        <fullName evidence="1">Uncharacterized protein</fullName>
    </submittedName>
</protein>
<accession>A0A8R2B5R4</accession>
<reference evidence="1" key="2">
    <citation type="submission" date="2022-06" db="UniProtKB">
        <authorList>
            <consortium name="EnsemblMetazoa"/>
        </authorList>
    </citation>
    <scope>IDENTIFICATION</scope>
</reference>
<sequence>MSFPYNSDEEECATAEYGNDDTVDLTMDNDNISIVTTMSNESSYASTDITPASQQVEYIFDLTDDDTSSTDISSLDNKLPFAESDVTTPVIHDNRPNMNVTSSKLTLAKKIICKSCLNFMVIYTNYIYSRCVFCNDVI</sequence>
<dbReference type="OrthoDB" id="10417436at2759"/>